<keyword evidence="1" id="KW-0520">NAD</keyword>
<dbReference type="InterPro" id="IPR000157">
    <property type="entry name" value="TIR_dom"/>
</dbReference>
<evidence type="ECO:0000313" key="4">
    <source>
        <dbReference type="Proteomes" id="UP000008311"/>
    </source>
</evidence>
<dbReference type="PROSITE" id="PS50104">
    <property type="entry name" value="TIR"/>
    <property type="match status" value="1"/>
</dbReference>
<evidence type="ECO:0000313" key="3">
    <source>
        <dbReference type="EMBL" id="EEF34702.1"/>
    </source>
</evidence>
<protein>
    <recommendedName>
        <fullName evidence="2">TIR domain-containing protein</fullName>
    </recommendedName>
</protein>
<dbReference type="Gene3D" id="3.40.50.10140">
    <property type="entry name" value="Toll/interleukin-1 receptor homology (TIR) domain"/>
    <property type="match status" value="1"/>
</dbReference>
<evidence type="ECO:0000259" key="2">
    <source>
        <dbReference type="PROSITE" id="PS50104"/>
    </source>
</evidence>
<proteinExistence type="predicted"/>
<dbReference type="GO" id="GO:0005634">
    <property type="term" value="C:nucleus"/>
    <property type="evidence" value="ECO:0000318"/>
    <property type="project" value="GO_Central"/>
</dbReference>
<accession>B9SNY4</accession>
<dbReference type="InterPro" id="IPR035897">
    <property type="entry name" value="Toll_tir_struct_dom_sf"/>
</dbReference>
<reference evidence="4" key="1">
    <citation type="journal article" date="2010" name="Nat. Biotechnol.">
        <title>Draft genome sequence of the oilseed species Ricinus communis.</title>
        <authorList>
            <person name="Chan A.P."/>
            <person name="Crabtree J."/>
            <person name="Zhao Q."/>
            <person name="Lorenzi H."/>
            <person name="Orvis J."/>
            <person name="Puiu D."/>
            <person name="Melake-Berhan A."/>
            <person name="Jones K.M."/>
            <person name="Redman J."/>
            <person name="Chen G."/>
            <person name="Cahoon E.B."/>
            <person name="Gedil M."/>
            <person name="Stanke M."/>
            <person name="Haas B.J."/>
            <person name="Wortman J.R."/>
            <person name="Fraser-Liggett C.M."/>
            <person name="Ravel J."/>
            <person name="Rabinowicz P.D."/>
        </authorList>
    </citation>
    <scope>NUCLEOTIDE SEQUENCE [LARGE SCALE GENOMIC DNA]</scope>
    <source>
        <strain evidence="4">cv. Hale</strain>
    </source>
</reference>
<dbReference type="Proteomes" id="UP000008311">
    <property type="component" value="Unassembled WGS sequence"/>
</dbReference>
<feature type="domain" description="TIR" evidence="2">
    <location>
        <begin position="4"/>
        <end position="153"/>
    </location>
</feature>
<dbReference type="PANTHER" id="PTHR32009:SF154">
    <property type="entry name" value="TIR DOMAIN-CONTAINING PROTEIN"/>
    <property type="match status" value="1"/>
</dbReference>
<organism evidence="3 4">
    <name type="scientific">Ricinus communis</name>
    <name type="common">Castor bean</name>
    <dbReference type="NCBI Taxonomy" id="3988"/>
    <lineage>
        <taxon>Eukaryota</taxon>
        <taxon>Viridiplantae</taxon>
        <taxon>Streptophyta</taxon>
        <taxon>Embryophyta</taxon>
        <taxon>Tracheophyta</taxon>
        <taxon>Spermatophyta</taxon>
        <taxon>Magnoliopsida</taxon>
        <taxon>eudicotyledons</taxon>
        <taxon>Gunneridae</taxon>
        <taxon>Pentapetalae</taxon>
        <taxon>rosids</taxon>
        <taxon>fabids</taxon>
        <taxon>Malpighiales</taxon>
        <taxon>Euphorbiaceae</taxon>
        <taxon>Acalyphoideae</taxon>
        <taxon>Acalypheae</taxon>
        <taxon>Ricinus</taxon>
    </lineage>
</organism>
<dbReference type="SUPFAM" id="SSF52200">
    <property type="entry name" value="Toll/Interleukin receptor TIR domain"/>
    <property type="match status" value="1"/>
</dbReference>
<dbReference type="PANTHER" id="PTHR32009">
    <property type="entry name" value="TMV RESISTANCE PROTEIN N-LIKE"/>
    <property type="match status" value="1"/>
</dbReference>
<name>B9SNY4_RICCO</name>
<dbReference type="AlphaFoldDB" id="B9SNY4"/>
<evidence type="ECO:0000256" key="1">
    <source>
        <dbReference type="ARBA" id="ARBA00023027"/>
    </source>
</evidence>
<dbReference type="Pfam" id="PF01582">
    <property type="entry name" value="TIR"/>
    <property type="match status" value="1"/>
</dbReference>
<dbReference type="FunCoup" id="B9SNY4">
    <property type="interactions" value="15"/>
</dbReference>
<dbReference type="EMBL" id="EQ974054">
    <property type="protein sequence ID" value="EEF34702.1"/>
    <property type="molecule type" value="Genomic_DNA"/>
</dbReference>
<sequence>MASKTIKVFISFRGLNCRHGILSHLCAELNRHNLIILVDEGFKRGNYIDSEIERSIEQSKISIAIISEDYANSVACLDELVMMLQRLETEGNAYMLLPVYYHVTEEEVKTQTGSFAKALVEMGKIFAAQRVKKWRTALTKVADLNGRVVLPNE</sequence>
<dbReference type="GO" id="GO:0007165">
    <property type="term" value="P:signal transduction"/>
    <property type="evidence" value="ECO:0000318"/>
    <property type="project" value="GO_Central"/>
</dbReference>
<dbReference type="InParanoid" id="B9SNY4"/>
<dbReference type="SMART" id="SM00255">
    <property type="entry name" value="TIR"/>
    <property type="match status" value="1"/>
</dbReference>
<keyword evidence="4" id="KW-1185">Reference proteome</keyword>
<gene>
    <name evidence="3" type="ORF">RCOM_0583150</name>
</gene>